<dbReference type="InterPro" id="IPR004408">
    <property type="entry name" value="Biotin_CoA_COase_ligase"/>
</dbReference>
<dbReference type="NCBIfam" id="TIGR00121">
    <property type="entry name" value="birA_ligase"/>
    <property type="match status" value="1"/>
</dbReference>
<dbReference type="GO" id="GO:0005737">
    <property type="term" value="C:cytoplasm"/>
    <property type="evidence" value="ECO:0007669"/>
    <property type="project" value="TreeGrafter"/>
</dbReference>
<dbReference type="PROSITE" id="PS51733">
    <property type="entry name" value="BPL_LPL_CATALYTIC"/>
    <property type="match status" value="1"/>
</dbReference>
<protein>
    <submittedName>
        <fullName evidence="3">Biotin--[acetyl-CoA-carboxylase] ligase</fullName>
        <ecNumber evidence="3">6.3.4.15</ecNumber>
    </submittedName>
</protein>
<evidence type="ECO:0000256" key="1">
    <source>
        <dbReference type="ARBA" id="ARBA00022598"/>
    </source>
</evidence>
<evidence type="ECO:0000259" key="2">
    <source>
        <dbReference type="PROSITE" id="PS51733"/>
    </source>
</evidence>
<evidence type="ECO:0000313" key="3">
    <source>
        <dbReference type="EMBL" id="QED36296.1"/>
    </source>
</evidence>
<dbReference type="OrthoDB" id="9807064at2"/>
<keyword evidence="4" id="KW-1185">Reference proteome</keyword>
<dbReference type="EMBL" id="CP042476">
    <property type="protein sequence ID" value="QED36296.1"/>
    <property type="molecule type" value="Genomic_DNA"/>
</dbReference>
<organism evidence="3 4">
    <name type="scientific">Antarcticibacterium arcticum</name>
    <dbReference type="NCBI Taxonomy" id="2585771"/>
    <lineage>
        <taxon>Bacteria</taxon>
        <taxon>Pseudomonadati</taxon>
        <taxon>Bacteroidota</taxon>
        <taxon>Flavobacteriia</taxon>
        <taxon>Flavobacteriales</taxon>
        <taxon>Flavobacteriaceae</taxon>
        <taxon>Antarcticibacterium</taxon>
    </lineage>
</organism>
<dbReference type="RefSeq" id="WP_146829968.1">
    <property type="nucleotide sequence ID" value="NZ_CP042476.1"/>
</dbReference>
<dbReference type="InterPro" id="IPR004143">
    <property type="entry name" value="BPL_LPL_catalytic"/>
</dbReference>
<dbReference type="SUPFAM" id="SSF55681">
    <property type="entry name" value="Class II aaRS and biotin synthetases"/>
    <property type="match status" value="1"/>
</dbReference>
<dbReference type="Proteomes" id="UP000321954">
    <property type="component" value="Chromosome"/>
</dbReference>
<dbReference type="Pfam" id="PF03099">
    <property type="entry name" value="BPL_LplA_LipB"/>
    <property type="match status" value="1"/>
</dbReference>
<dbReference type="InterPro" id="IPR045864">
    <property type="entry name" value="aa-tRNA-synth_II/BPL/LPL"/>
</dbReference>
<dbReference type="KEGG" id="anp:FK178_00470"/>
<dbReference type="CDD" id="cd16442">
    <property type="entry name" value="BPL"/>
    <property type="match status" value="1"/>
</dbReference>
<proteinExistence type="predicted"/>
<dbReference type="GO" id="GO:0004077">
    <property type="term" value="F:biotin--[biotin carboxyl-carrier protein] ligase activity"/>
    <property type="evidence" value="ECO:0007669"/>
    <property type="project" value="UniProtKB-EC"/>
</dbReference>
<dbReference type="Gene3D" id="3.30.930.10">
    <property type="entry name" value="Bira Bifunctional Protein, Domain 2"/>
    <property type="match status" value="1"/>
</dbReference>
<gene>
    <name evidence="3" type="ORF">FK178_00470</name>
</gene>
<dbReference type="PANTHER" id="PTHR12835:SF5">
    <property type="entry name" value="BIOTIN--PROTEIN LIGASE"/>
    <property type="match status" value="1"/>
</dbReference>
<dbReference type="EC" id="6.3.4.15" evidence="3"/>
<dbReference type="PANTHER" id="PTHR12835">
    <property type="entry name" value="BIOTIN PROTEIN LIGASE"/>
    <property type="match status" value="1"/>
</dbReference>
<dbReference type="AlphaFoldDB" id="A0A5B8YIS5"/>
<name>A0A5B8YIS5_9FLAO</name>
<evidence type="ECO:0000313" key="4">
    <source>
        <dbReference type="Proteomes" id="UP000321954"/>
    </source>
</evidence>
<feature type="domain" description="BPL/LPL catalytic" evidence="2">
    <location>
        <begin position="1"/>
        <end position="177"/>
    </location>
</feature>
<reference evidence="3 4" key="1">
    <citation type="submission" date="2019-08" db="EMBL/GenBank/DDBJ databases">
        <title>Antarcticibacterium arcticum sp. nov., a bacterium isolated from marine sediment of the Canadian Beaufort Sea.</title>
        <authorList>
            <person name="Lee Y.M."/>
            <person name="Baek K."/>
            <person name="Lee D.-H."/>
            <person name="Shin S.C."/>
            <person name="Jin Y.K."/>
            <person name="Park Y."/>
        </authorList>
    </citation>
    <scope>NUCLEOTIDE SEQUENCE [LARGE SCALE GENOMIC DNA]</scope>
    <source>
        <strain evidence="3 4">PAMC 28998</strain>
    </source>
</reference>
<accession>A0A5B8YIS5</accession>
<sequence>MHIIKVSATESTNTLSREWYHSNKNSAPFCIVAFEQTSGRGQRGAGWVSNAGENLTMSVVYPHPAIEIQDQFVLSAMVGITIMEVLRDLKINHLKLKWPNDIMAANFKVGGILIENILNNGRIAASIIGIGLNINQLIFPLLPKAASLKSISGKDYDIEKLLKVILNKLDENLKSLELTPSEEVLRNYENYLFRRNKVSTFQLASQEFLTGIIRGVTSTGLLKVEVEDVDIRLFDLKELKLLF</sequence>
<keyword evidence="1 3" id="KW-0436">Ligase</keyword>